<evidence type="ECO:0000256" key="1">
    <source>
        <dbReference type="ARBA" id="ARBA00004167"/>
    </source>
</evidence>
<dbReference type="InterPro" id="IPR058625">
    <property type="entry name" value="MdtA-like_BSH"/>
</dbReference>
<dbReference type="Proteomes" id="UP000309215">
    <property type="component" value="Unassembled WGS sequence"/>
</dbReference>
<dbReference type="SUPFAM" id="SSF111369">
    <property type="entry name" value="HlyD-like secretion proteins"/>
    <property type="match status" value="3"/>
</dbReference>
<dbReference type="GO" id="GO:0055085">
    <property type="term" value="P:transmembrane transport"/>
    <property type="evidence" value="ECO:0007669"/>
    <property type="project" value="InterPro"/>
</dbReference>
<dbReference type="Pfam" id="PF25917">
    <property type="entry name" value="BSH_RND"/>
    <property type="match status" value="1"/>
</dbReference>
<evidence type="ECO:0000256" key="3">
    <source>
        <dbReference type="ARBA" id="ARBA00022989"/>
    </source>
</evidence>
<dbReference type="PANTHER" id="PTHR30386:SF26">
    <property type="entry name" value="TRANSPORT PROTEIN COMB"/>
    <property type="match status" value="1"/>
</dbReference>
<feature type="region of interest" description="Disordered" evidence="6">
    <location>
        <begin position="1"/>
        <end position="27"/>
    </location>
</feature>
<evidence type="ECO:0000313" key="9">
    <source>
        <dbReference type="EMBL" id="TKC99030.1"/>
    </source>
</evidence>
<keyword evidence="10" id="KW-1185">Reference proteome</keyword>
<dbReference type="InterPro" id="IPR050739">
    <property type="entry name" value="MFP"/>
</dbReference>
<evidence type="ECO:0000259" key="8">
    <source>
        <dbReference type="Pfam" id="PF25917"/>
    </source>
</evidence>
<proteinExistence type="predicted"/>
<keyword evidence="2 7" id="KW-0812">Transmembrane</keyword>
<protein>
    <submittedName>
        <fullName evidence="9">HlyD family secretion protein</fullName>
    </submittedName>
</protein>
<evidence type="ECO:0000256" key="7">
    <source>
        <dbReference type="SAM" id="Phobius"/>
    </source>
</evidence>
<dbReference type="PANTHER" id="PTHR30386">
    <property type="entry name" value="MEMBRANE FUSION SUBUNIT OF EMRAB-TOLC MULTIDRUG EFFLUX PUMP"/>
    <property type="match status" value="1"/>
</dbReference>
<dbReference type="RefSeq" id="WP_136934272.1">
    <property type="nucleotide sequence ID" value="NZ_SSMQ01000061.1"/>
</dbReference>
<dbReference type="Gene3D" id="1.10.287.470">
    <property type="entry name" value="Helix hairpin bin"/>
    <property type="match status" value="1"/>
</dbReference>
<feature type="coiled-coil region" evidence="5">
    <location>
        <begin position="163"/>
        <end position="273"/>
    </location>
</feature>
<keyword evidence="5" id="KW-0175">Coiled coil</keyword>
<keyword evidence="4 7" id="KW-0472">Membrane</keyword>
<gene>
    <name evidence="9" type="ORF">E8A74_39410</name>
</gene>
<comment type="subcellular location">
    <subcellularLocation>
        <location evidence="1">Membrane</location>
        <topology evidence="1">Single-pass membrane protein</topology>
    </subcellularLocation>
</comment>
<dbReference type="Gene3D" id="2.40.50.100">
    <property type="match status" value="1"/>
</dbReference>
<feature type="domain" description="Multidrug resistance protein MdtA-like barrel-sandwich hybrid" evidence="8">
    <location>
        <begin position="70"/>
        <end position="315"/>
    </location>
</feature>
<reference evidence="9 10" key="1">
    <citation type="submission" date="2019-04" db="EMBL/GenBank/DDBJ databases">
        <authorList>
            <person name="Li Y."/>
            <person name="Wang J."/>
        </authorList>
    </citation>
    <scope>NUCLEOTIDE SEQUENCE [LARGE SCALE GENOMIC DNA]</scope>
    <source>
        <strain evidence="9 10">DSM 14668</strain>
    </source>
</reference>
<keyword evidence="3 7" id="KW-1133">Transmembrane helix</keyword>
<evidence type="ECO:0000313" key="10">
    <source>
        <dbReference type="Proteomes" id="UP000309215"/>
    </source>
</evidence>
<evidence type="ECO:0000256" key="2">
    <source>
        <dbReference type="ARBA" id="ARBA00022692"/>
    </source>
</evidence>
<accession>A0A4V5PLE4</accession>
<feature type="coiled-coil region" evidence="5">
    <location>
        <begin position="103"/>
        <end position="137"/>
    </location>
</feature>
<dbReference type="EMBL" id="SSMQ01000061">
    <property type="protein sequence ID" value="TKC99030.1"/>
    <property type="molecule type" value="Genomic_DNA"/>
</dbReference>
<dbReference type="GO" id="GO:0016020">
    <property type="term" value="C:membrane"/>
    <property type="evidence" value="ECO:0007669"/>
    <property type="project" value="UniProtKB-SubCell"/>
</dbReference>
<evidence type="ECO:0000256" key="5">
    <source>
        <dbReference type="SAM" id="Coils"/>
    </source>
</evidence>
<sequence>MSTATSASDVVPQAPSVEGSAAAGASAKPKSKGRTLLFVLLLVAVVGGGGYWWTHRTVESTDNAQVDGEVIAVPARTGGTIAQVLFTENQQVKAGDTLAVLDDESAKAKVAQAEANVEAAEAAAEAAEADARVAAINALGNKSVAEASLQTAQGGVVSAADQLKEAEASVKSADTAFKQAETDRNRNRKLLEQGALPQASLDQAETSFAVAQANLEAARARLSTLRANIAVARSRTTEASAKLEQTSNVDALVAQAQARAKTARAQVAIAKATRDLAKLELSYTRIVAPADGVASKKTIAVGQQVASGQAIVQLVTPLLWVTANFKETQVAKMHAGQPARLVVVALPGVTLHGELESLSGATGSRFTLLPPDNASGNYTKVVQRVPVRVKLRDVPQGLVLRPGMSVELSIDTRG</sequence>
<dbReference type="Gene3D" id="2.40.30.170">
    <property type="match status" value="1"/>
</dbReference>
<comment type="caution">
    <text evidence="9">The sequence shown here is derived from an EMBL/GenBank/DDBJ whole genome shotgun (WGS) entry which is preliminary data.</text>
</comment>
<feature type="transmembrane region" description="Helical" evidence="7">
    <location>
        <begin position="35"/>
        <end position="53"/>
    </location>
</feature>
<evidence type="ECO:0000256" key="6">
    <source>
        <dbReference type="SAM" id="MobiDB-lite"/>
    </source>
</evidence>
<dbReference type="OrthoDB" id="9811754at2"/>
<name>A0A4V5PLE4_9BACT</name>
<dbReference type="AlphaFoldDB" id="A0A4V5PLE4"/>
<organism evidence="9 10">
    <name type="scientific">Polyangium fumosum</name>
    <dbReference type="NCBI Taxonomy" id="889272"/>
    <lineage>
        <taxon>Bacteria</taxon>
        <taxon>Pseudomonadati</taxon>
        <taxon>Myxococcota</taxon>
        <taxon>Polyangia</taxon>
        <taxon>Polyangiales</taxon>
        <taxon>Polyangiaceae</taxon>
        <taxon>Polyangium</taxon>
    </lineage>
</organism>
<evidence type="ECO:0000256" key="4">
    <source>
        <dbReference type="ARBA" id="ARBA00023136"/>
    </source>
</evidence>